<dbReference type="InterPro" id="IPR000673">
    <property type="entry name" value="Sig_transdc_resp-reg_Me-estase"/>
</dbReference>
<comment type="catalytic activity">
    <reaction evidence="3">
        <text>[protein]-L-glutamate 5-O-methyl ester + H2O = L-glutamyl-[protein] + methanol + H(+)</text>
        <dbReference type="Rhea" id="RHEA:23236"/>
        <dbReference type="Rhea" id="RHEA-COMP:10208"/>
        <dbReference type="Rhea" id="RHEA-COMP:10311"/>
        <dbReference type="ChEBI" id="CHEBI:15377"/>
        <dbReference type="ChEBI" id="CHEBI:15378"/>
        <dbReference type="ChEBI" id="CHEBI:17790"/>
        <dbReference type="ChEBI" id="CHEBI:29973"/>
        <dbReference type="ChEBI" id="CHEBI:82795"/>
        <dbReference type="EC" id="3.1.1.61"/>
    </reaction>
</comment>
<accession>A0A1Q9HK92</accession>
<dbReference type="STRING" id="1381081.BIY22_06130"/>
<dbReference type="Pfam" id="PF01339">
    <property type="entry name" value="CheB_methylest"/>
    <property type="match status" value="1"/>
</dbReference>
<organism evidence="7 9">
    <name type="scientific">Vibrio panuliri</name>
    <dbReference type="NCBI Taxonomy" id="1381081"/>
    <lineage>
        <taxon>Bacteria</taxon>
        <taxon>Pseudomonadati</taxon>
        <taxon>Pseudomonadota</taxon>
        <taxon>Gammaproteobacteria</taxon>
        <taxon>Vibrionales</taxon>
        <taxon>Vibrionaceae</taxon>
        <taxon>Vibrio</taxon>
    </lineage>
</organism>
<dbReference type="OrthoDB" id="9793421at2"/>
<evidence type="ECO:0000256" key="2">
    <source>
        <dbReference type="ARBA" id="ARBA00039140"/>
    </source>
</evidence>
<dbReference type="PROSITE" id="PS50122">
    <property type="entry name" value="CHEB"/>
    <property type="match status" value="1"/>
</dbReference>
<dbReference type="EC" id="3.1.1.61" evidence="2"/>
<dbReference type="Proteomes" id="UP000186313">
    <property type="component" value="Unassembled WGS sequence"/>
</dbReference>
<evidence type="ECO:0000313" key="8">
    <source>
        <dbReference type="Proteomes" id="UP000186039"/>
    </source>
</evidence>
<dbReference type="GO" id="GO:0000156">
    <property type="term" value="F:phosphorelay response regulator activity"/>
    <property type="evidence" value="ECO:0007669"/>
    <property type="project" value="InterPro"/>
</dbReference>
<name>A0A1Q9HK92_9VIBR</name>
<proteinExistence type="predicted"/>
<evidence type="ECO:0000313" key="7">
    <source>
        <dbReference type="EMBL" id="OLQ90737.1"/>
    </source>
</evidence>
<protein>
    <recommendedName>
        <fullName evidence="2">protein-glutamate methylesterase</fullName>
        <ecNumber evidence="2">3.1.1.61</ecNumber>
    </recommendedName>
</protein>
<dbReference type="GO" id="GO:0006935">
    <property type="term" value="P:chemotaxis"/>
    <property type="evidence" value="ECO:0007669"/>
    <property type="project" value="UniProtKB-UniRule"/>
</dbReference>
<dbReference type="GO" id="GO:0008984">
    <property type="term" value="F:protein-glutamate methylesterase activity"/>
    <property type="evidence" value="ECO:0007669"/>
    <property type="project" value="UniProtKB-EC"/>
</dbReference>
<dbReference type="EMBL" id="MJMJ01000012">
    <property type="protein sequence ID" value="OLQ90737.1"/>
    <property type="molecule type" value="Genomic_DNA"/>
</dbReference>
<feature type="active site" evidence="4">
    <location>
        <position position="43"/>
    </location>
</feature>
<sequence>MNCGNEQYHAVVIGASAGGLAAMEKVLRELKSSFCLPILLVQHISPNVESYLATHFEYRSQLTVKEGEDKEPIRRGTLYIAPPNYHMMVEVDGSIALSIDPPVNYSRPSIDVLFETAAQYYGQHLIGVVLTGANSDGAQGLARIKQKGGIAVVQSIESAEAQAMPQAAIEAVEVDHIVPIEQMGDFLNSLCECEK</sequence>
<evidence type="ECO:0000259" key="5">
    <source>
        <dbReference type="PROSITE" id="PS50122"/>
    </source>
</evidence>
<keyword evidence="8" id="KW-1185">Reference proteome</keyword>
<dbReference type="PANTHER" id="PTHR42872:SF3">
    <property type="entry name" value="PROTEIN-GLUTAMATE METHYLESTERASE_PROTEIN-GLUTAMINE GLUTAMINASE 1"/>
    <property type="match status" value="1"/>
</dbReference>
<dbReference type="InterPro" id="IPR035909">
    <property type="entry name" value="CheB_C"/>
</dbReference>
<dbReference type="AlphaFoldDB" id="A0A1Q9HK92"/>
<dbReference type="CDD" id="cd16433">
    <property type="entry name" value="CheB"/>
    <property type="match status" value="1"/>
</dbReference>
<feature type="active site" evidence="4">
    <location>
        <position position="136"/>
    </location>
</feature>
<dbReference type="SUPFAM" id="SSF52738">
    <property type="entry name" value="Methylesterase CheB, C-terminal domain"/>
    <property type="match status" value="1"/>
</dbReference>
<dbReference type="PANTHER" id="PTHR42872">
    <property type="entry name" value="PROTEIN-GLUTAMATE METHYLESTERASE/PROTEIN-GLUTAMINE GLUTAMINASE"/>
    <property type="match status" value="1"/>
</dbReference>
<comment type="caution">
    <text evidence="7">The sequence shown here is derived from an EMBL/GenBank/DDBJ whole genome shotgun (WGS) entry which is preliminary data.</text>
</comment>
<keyword evidence="4" id="KW-0145">Chemotaxis</keyword>
<dbReference type="EMBL" id="MJMH01000194">
    <property type="protein sequence ID" value="OLQ87884.1"/>
    <property type="molecule type" value="Genomic_DNA"/>
</dbReference>
<dbReference type="Gene3D" id="3.40.50.180">
    <property type="entry name" value="Methylesterase CheB, C-terminal domain"/>
    <property type="match status" value="1"/>
</dbReference>
<keyword evidence="1 4" id="KW-0378">Hydrolase</keyword>
<gene>
    <name evidence="6" type="ORF">BIY20_13175</name>
    <name evidence="7" type="ORF">BIY22_06130</name>
</gene>
<evidence type="ECO:0000313" key="9">
    <source>
        <dbReference type="Proteomes" id="UP000186313"/>
    </source>
</evidence>
<evidence type="ECO:0000256" key="4">
    <source>
        <dbReference type="PROSITE-ProRule" id="PRU00050"/>
    </source>
</evidence>
<feature type="domain" description="CheB-type methylesterase" evidence="5">
    <location>
        <begin position="11"/>
        <end position="194"/>
    </location>
</feature>
<feature type="active site" evidence="4">
    <location>
        <position position="16"/>
    </location>
</feature>
<evidence type="ECO:0000313" key="6">
    <source>
        <dbReference type="EMBL" id="OLQ87884.1"/>
    </source>
</evidence>
<evidence type="ECO:0000256" key="3">
    <source>
        <dbReference type="ARBA" id="ARBA00048267"/>
    </source>
</evidence>
<reference evidence="8 9" key="1">
    <citation type="submission" date="2016-09" db="EMBL/GenBank/DDBJ databases">
        <title>Genomic Taxonomy of the Vibrionaceae.</title>
        <authorList>
            <person name="Gonzalez-Castillo A."/>
            <person name="Gomez-Gil B."/>
            <person name="Enciso-Ibarra K."/>
        </authorList>
    </citation>
    <scope>NUCLEOTIDE SEQUENCE [LARGE SCALE GENOMIC DNA]</scope>
    <source>
        <strain evidence="6 8">CAIM 1902</strain>
        <strain evidence="7 9">CAIM 703</strain>
    </source>
</reference>
<dbReference type="Proteomes" id="UP000186039">
    <property type="component" value="Unassembled WGS sequence"/>
</dbReference>
<dbReference type="GO" id="GO:0005737">
    <property type="term" value="C:cytoplasm"/>
    <property type="evidence" value="ECO:0007669"/>
    <property type="project" value="InterPro"/>
</dbReference>
<evidence type="ECO:0000256" key="1">
    <source>
        <dbReference type="ARBA" id="ARBA00022801"/>
    </source>
</evidence>